<keyword evidence="2" id="KW-1185">Reference proteome</keyword>
<organism evidence="1 2">
    <name type="scientific">Corallococcus exiguus</name>
    <dbReference type="NCBI Taxonomy" id="83462"/>
    <lineage>
        <taxon>Bacteria</taxon>
        <taxon>Pseudomonadati</taxon>
        <taxon>Myxococcota</taxon>
        <taxon>Myxococcia</taxon>
        <taxon>Myxococcales</taxon>
        <taxon>Cystobacterineae</taxon>
        <taxon>Myxococcaceae</taxon>
        <taxon>Corallococcus</taxon>
    </lineage>
</organism>
<reference evidence="1 2" key="1">
    <citation type="submission" date="2020-01" db="EMBL/GenBank/DDBJ databases">
        <title>The draft genome sequence of Corallococcus exiguus DSM 14696.</title>
        <authorList>
            <person name="Zhang X."/>
            <person name="Zhu H."/>
        </authorList>
    </citation>
    <scope>NUCLEOTIDE SEQUENCE [LARGE SCALE GENOMIC DNA]</scope>
    <source>
        <strain evidence="1 2">DSM 14696</strain>
    </source>
</reference>
<dbReference type="EMBL" id="JAAAPK010000008">
    <property type="protein sequence ID" value="NBC43700.1"/>
    <property type="molecule type" value="Genomic_DNA"/>
</dbReference>
<proteinExistence type="predicted"/>
<dbReference type="AlphaFoldDB" id="A0A7X4YDZ0"/>
<evidence type="ECO:0000313" key="1">
    <source>
        <dbReference type="EMBL" id="NBC43700.1"/>
    </source>
</evidence>
<accession>A0A7X4YDZ0</accession>
<protein>
    <submittedName>
        <fullName evidence="1">Uncharacterized protein</fullName>
    </submittedName>
</protein>
<dbReference type="Proteomes" id="UP000537825">
    <property type="component" value="Unassembled WGS sequence"/>
</dbReference>
<gene>
    <name evidence="1" type="ORF">GTZ93_28230</name>
</gene>
<comment type="caution">
    <text evidence="1">The sequence shown here is derived from an EMBL/GenBank/DDBJ whole genome shotgun (WGS) entry which is preliminary data.</text>
</comment>
<name>A0A7X4YDZ0_9BACT</name>
<dbReference type="RefSeq" id="WP_139915787.1">
    <property type="nucleotide sequence ID" value="NZ_CBCSLE010000044.1"/>
</dbReference>
<evidence type="ECO:0000313" key="2">
    <source>
        <dbReference type="Proteomes" id="UP000537825"/>
    </source>
</evidence>
<sequence>MHAALILPALLLLHTAPADLSSEYTDVEKCPRQAEEDDSEGGDIPLQCDGPGGDYVLTEFYSAYDIQRQITSKSDSRFTVELRPKAQCPVSRFGPKLEWRMKDGKPFAVIQRVTCFALNKEESGPGKKLGEYLIVRGLKGFESISGEVSTKTKDANTKARAIADAAPSKR</sequence>